<organism evidence="1 2">
    <name type="scientific">Cricetulus griseus</name>
    <name type="common">Chinese hamster</name>
    <name type="synonym">Cricetulus barabensis griseus</name>
    <dbReference type="NCBI Taxonomy" id="10029"/>
    <lineage>
        <taxon>Eukaryota</taxon>
        <taxon>Metazoa</taxon>
        <taxon>Chordata</taxon>
        <taxon>Craniata</taxon>
        <taxon>Vertebrata</taxon>
        <taxon>Euteleostomi</taxon>
        <taxon>Mammalia</taxon>
        <taxon>Eutheria</taxon>
        <taxon>Euarchontoglires</taxon>
        <taxon>Glires</taxon>
        <taxon>Rodentia</taxon>
        <taxon>Myomorpha</taxon>
        <taxon>Muroidea</taxon>
        <taxon>Cricetidae</taxon>
        <taxon>Cricetinae</taxon>
        <taxon>Cricetulus</taxon>
    </lineage>
</organism>
<dbReference type="AlphaFoldDB" id="A0A061I482"/>
<accession>A0A061I482</accession>
<proteinExistence type="predicted"/>
<evidence type="ECO:0000313" key="2">
    <source>
        <dbReference type="Proteomes" id="UP000030759"/>
    </source>
</evidence>
<evidence type="ECO:0000313" key="1">
    <source>
        <dbReference type="EMBL" id="ERE74557.1"/>
    </source>
</evidence>
<protein>
    <submittedName>
        <fullName evidence="1">Rho GTPase-activating protein 7-like isoform 2</fullName>
    </submittedName>
</protein>
<dbReference type="EMBL" id="KE675946">
    <property type="protein sequence ID" value="ERE74557.1"/>
    <property type="molecule type" value="Genomic_DNA"/>
</dbReference>
<sequence length="112" mass="13264">MSSPRGAVYAPLRRSLSEQLRDSTARAWDLLWRNFRERRLAVGQFRKLIIAHLRFPARVPRNRNVSPALEHPVSLGTFPWRWKVLSLEEIVMHRVKEELCEPKCHCEKPCFM</sequence>
<gene>
    <name evidence="1" type="ORF">H671_4g13346</name>
</gene>
<reference evidence="2" key="1">
    <citation type="journal article" date="2013" name="Nat. Biotechnol.">
        <title>Chinese hamster genome sequenced from sorted chromosomes.</title>
        <authorList>
            <person name="Brinkrolf K."/>
            <person name="Rupp O."/>
            <person name="Laux H."/>
            <person name="Kollin F."/>
            <person name="Ernst W."/>
            <person name="Linke B."/>
            <person name="Kofler R."/>
            <person name="Romand S."/>
            <person name="Hesse F."/>
            <person name="Budach W.E."/>
            <person name="Galosy S."/>
            <person name="Muller D."/>
            <person name="Noll T."/>
            <person name="Wienberg J."/>
            <person name="Jostock T."/>
            <person name="Leonard M."/>
            <person name="Grillari J."/>
            <person name="Tauch A."/>
            <person name="Goesmann A."/>
            <person name="Helk B."/>
            <person name="Mott J.E."/>
            <person name="Puhler A."/>
            <person name="Borth N."/>
        </authorList>
    </citation>
    <scope>NUCLEOTIDE SEQUENCE [LARGE SCALE GENOMIC DNA]</scope>
    <source>
        <strain evidence="2">17A/GY</strain>
    </source>
</reference>
<name>A0A061I482_CRIGR</name>
<dbReference type="Proteomes" id="UP000030759">
    <property type="component" value="Unassembled WGS sequence"/>
</dbReference>